<dbReference type="PANTHER" id="PTHR47186">
    <property type="entry name" value="LEUCINE-RICH REPEAT-CONTAINING PROTEIN 57"/>
    <property type="match status" value="1"/>
</dbReference>
<dbReference type="EMBL" id="JACGCM010002618">
    <property type="protein sequence ID" value="KAF6137969.1"/>
    <property type="molecule type" value="Genomic_DNA"/>
</dbReference>
<dbReference type="PANTHER" id="PTHR47186:SF3">
    <property type="entry name" value="OS09G0267800 PROTEIN"/>
    <property type="match status" value="1"/>
</dbReference>
<dbReference type="Proteomes" id="UP000541444">
    <property type="component" value="Unassembled WGS sequence"/>
</dbReference>
<organism evidence="1 2">
    <name type="scientific">Kingdonia uniflora</name>
    <dbReference type="NCBI Taxonomy" id="39325"/>
    <lineage>
        <taxon>Eukaryota</taxon>
        <taxon>Viridiplantae</taxon>
        <taxon>Streptophyta</taxon>
        <taxon>Embryophyta</taxon>
        <taxon>Tracheophyta</taxon>
        <taxon>Spermatophyta</taxon>
        <taxon>Magnoliopsida</taxon>
        <taxon>Ranunculales</taxon>
        <taxon>Circaeasteraceae</taxon>
        <taxon>Kingdonia</taxon>
    </lineage>
</organism>
<dbReference type="InterPro" id="IPR032675">
    <property type="entry name" value="LRR_dom_sf"/>
</dbReference>
<sequence length="271" mass="30661">MSGMKLEELPEIVSNLCNLQTLKLNRCLYLRRLPEGMGKLVNLRHLEIEETDGLECLPQRIDITNIKGKGNEYDEAELKNKEYLKIHKLDSAKPIDLEVHGISDDGQECGTAEAPELISFPKMKELEVSFMSWENWVMRRGNIILSCLVEDCSNLRMRSPKWSFRSIQDLQSPIDVLSNRKKDFEPENVSKVGMPSLVCFLNKVDDVDDQLVEMGPRMLSFYKFPEDDIPIICASALSTLQAMLAEKMHIHSASGYLVNTGWSGGSSGNSY</sequence>
<dbReference type="InterPro" id="IPR027417">
    <property type="entry name" value="P-loop_NTPase"/>
</dbReference>
<dbReference type="AlphaFoldDB" id="A0A7J7L5Y4"/>
<dbReference type="OrthoDB" id="2016095at2759"/>
<dbReference type="Gene3D" id="3.40.50.300">
    <property type="entry name" value="P-loop containing nucleotide triphosphate hydrolases"/>
    <property type="match status" value="1"/>
</dbReference>
<reference evidence="1 2" key="1">
    <citation type="journal article" date="2020" name="IScience">
        <title>Genome Sequencing of the Endangered Kingdonia uniflora (Circaeasteraceae, Ranunculales) Reveals Potential Mechanisms of Evolutionary Specialization.</title>
        <authorList>
            <person name="Sun Y."/>
            <person name="Deng T."/>
            <person name="Zhang A."/>
            <person name="Moore M.J."/>
            <person name="Landis J.B."/>
            <person name="Lin N."/>
            <person name="Zhang H."/>
            <person name="Zhang X."/>
            <person name="Huang J."/>
            <person name="Zhang X."/>
            <person name="Sun H."/>
            <person name="Wang H."/>
        </authorList>
    </citation>
    <scope>NUCLEOTIDE SEQUENCE [LARGE SCALE GENOMIC DNA]</scope>
    <source>
        <strain evidence="1">TB1705</strain>
        <tissue evidence="1">Leaf</tissue>
    </source>
</reference>
<name>A0A7J7L5Y4_9MAGN</name>
<proteinExistence type="predicted"/>
<evidence type="ECO:0000313" key="2">
    <source>
        <dbReference type="Proteomes" id="UP000541444"/>
    </source>
</evidence>
<keyword evidence="2" id="KW-1185">Reference proteome</keyword>
<evidence type="ECO:0000313" key="1">
    <source>
        <dbReference type="EMBL" id="KAF6137969.1"/>
    </source>
</evidence>
<gene>
    <name evidence="1" type="ORF">GIB67_041842</name>
</gene>
<dbReference type="SUPFAM" id="SSF52058">
    <property type="entry name" value="L domain-like"/>
    <property type="match status" value="1"/>
</dbReference>
<dbReference type="Gene3D" id="3.80.10.10">
    <property type="entry name" value="Ribonuclease Inhibitor"/>
    <property type="match status" value="1"/>
</dbReference>
<accession>A0A7J7L5Y4</accession>
<comment type="caution">
    <text evidence="1">The sequence shown here is derived from an EMBL/GenBank/DDBJ whole genome shotgun (WGS) entry which is preliminary data.</text>
</comment>
<protein>
    <submittedName>
        <fullName evidence="1">Uncharacterized protein</fullName>
    </submittedName>
</protein>